<proteinExistence type="predicted"/>
<keyword evidence="1" id="KW-0560">Oxidoreductase</keyword>
<dbReference type="GO" id="GO:0005737">
    <property type="term" value="C:cytoplasm"/>
    <property type="evidence" value="ECO:0007669"/>
    <property type="project" value="TreeGrafter"/>
</dbReference>
<dbReference type="PANTHER" id="PTHR13847:SF287">
    <property type="entry name" value="FAD-DEPENDENT OXIDOREDUCTASE DOMAIN-CONTAINING PROTEIN 1"/>
    <property type="match status" value="1"/>
</dbReference>
<evidence type="ECO:0000259" key="3">
    <source>
        <dbReference type="Pfam" id="PF01266"/>
    </source>
</evidence>
<protein>
    <submittedName>
        <fullName evidence="4">Glycine/D-amino acid oxidase-like deaminating enzyme</fullName>
    </submittedName>
</protein>
<dbReference type="Gene3D" id="3.50.50.60">
    <property type="entry name" value="FAD/NAD(P)-binding domain"/>
    <property type="match status" value="1"/>
</dbReference>
<dbReference type="Pfam" id="PF01266">
    <property type="entry name" value="DAO"/>
    <property type="match status" value="1"/>
</dbReference>
<dbReference type="InterPro" id="IPR006076">
    <property type="entry name" value="FAD-dep_OxRdtase"/>
</dbReference>
<comment type="caution">
    <text evidence="4">The sequence shown here is derived from an EMBL/GenBank/DDBJ whole genome shotgun (WGS) entry which is preliminary data.</text>
</comment>
<sequence>MSAVSRKEKADASDVVIIGGGVVGMCVAYGITRHGLSVTVVDEGDDAFRASRGNFALVWVQGKGIDNPDYARWTSASANLWQSFAAELSNEAEMPLFYSRPGGLMACLSENELERRVGALERLHRRVPDTAGFDVLDHAQMKKMLPAIGPEVVGGTYCAADGHVNALRLLAALHRTAGRRGVIYRPGEHVSRIAVSSDGFRIHLGERELFGRKIVLTAGLGNRDLAPQLGLYAPLVPQRGQIMVTEKLEPFLDYPLGTIRQTNEGGVMIGDSKEDVGFDKGTDSRTLATIAMRAIRTFPRLAGAQVVRSWGALRVMSPDGYPIYDQSRQCPGAYLVTCHSGITLAAAHATIIAKAIIADAWPETLHAFSAERFDHVQEPA</sequence>
<keyword evidence="2" id="KW-0472">Membrane</keyword>
<dbReference type="Gene3D" id="3.30.9.10">
    <property type="entry name" value="D-Amino Acid Oxidase, subunit A, domain 2"/>
    <property type="match status" value="1"/>
</dbReference>
<reference evidence="4 5" key="1">
    <citation type="submission" date="2018-07" db="EMBL/GenBank/DDBJ databases">
        <title>Genomic Encyclopedia of Type Strains, Phase IV (KMG-IV): sequencing the most valuable type-strain genomes for metagenomic binning, comparative biology and taxonomic classification.</title>
        <authorList>
            <person name="Goeker M."/>
        </authorList>
    </citation>
    <scope>NUCLEOTIDE SEQUENCE [LARGE SCALE GENOMIC DNA]</scope>
    <source>
        <strain evidence="4 5">DSM 25528</strain>
    </source>
</reference>
<dbReference type="AlphaFoldDB" id="A0A6I7HKV4"/>
<name>A0A6I7HKV4_9HYPH</name>
<keyword evidence="5" id="KW-1185">Reference proteome</keyword>
<keyword evidence="2" id="KW-0812">Transmembrane</keyword>
<dbReference type="RefSeq" id="WP_114363982.1">
    <property type="nucleotide sequence ID" value="NZ_QPIX01000008.1"/>
</dbReference>
<dbReference type="SUPFAM" id="SSF51905">
    <property type="entry name" value="FAD/NAD(P)-binding domain"/>
    <property type="match status" value="1"/>
</dbReference>
<evidence type="ECO:0000256" key="2">
    <source>
        <dbReference type="SAM" id="Phobius"/>
    </source>
</evidence>
<dbReference type="PANTHER" id="PTHR13847">
    <property type="entry name" value="SARCOSINE DEHYDROGENASE-RELATED"/>
    <property type="match status" value="1"/>
</dbReference>
<keyword evidence="2" id="KW-1133">Transmembrane helix</keyword>
<accession>A0A6I7HKV4</accession>
<dbReference type="SUPFAM" id="SSF54373">
    <property type="entry name" value="FAD-linked reductases, C-terminal domain"/>
    <property type="match status" value="1"/>
</dbReference>
<evidence type="ECO:0000313" key="4">
    <source>
        <dbReference type="EMBL" id="RCW22598.1"/>
    </source>
</evidence>
<gene>
    <name evidence="4" type="ORF">DFR48_108120</name>
</gene>
<dbReference type="GO" id="GO:0016491">
    <property type="term" value="F:oxidoreductase activity"/>
    <property type="evidence" value="ECO:0007669"/>
    <property type="project" value="UniProtKB-KW"/>
</dbReference>
<dbReference type="Proteomes" id="UP000252582">
    <property type="component" value="Unassembled WGS sequence"/>
</dbReference>
<dbReference type="InterPro" id="IPR036188">
    <property type="entry name" value="FAD/NAD-bd_sf"/>
</dbReference>
<feature type="transmembrane region" description="Helical" evidence="2">
    <location>
        <begin position="12"/>
        <end position="31"/>
    </location>
</feature>
<evidence type="ECO:0000313" key="5">
    <source>
        <dbReference type="Proteomes" id="UP000252582"/>
    </source>
</evidence>
<organism evidence="4 5">
    <name type="scientific">Ciceribacter lividus</name>
    <dbReference type="NCBI Taxonomy" id="1197950"/>
    <lineage>
        <taxon>Bacteria</taxon>
        <taxon>Pseudomonadati</taxon>
        <taxon>Pseudomonadota</taxon>
        <taxon>Alphaproteobacteria</taxon>
        <taxon>Hyphomicrobiales</taxon>
        <taxon>Rhizobiaceae</taxon>
        <taxon>Ciceribacter</taxon>
    </lineage>
</organism>
<evidence type="ECO:0000256" key="1">
    <source>
        <dbReference type="ARBA" id="ARBA00023002"/>
    </source>
</evidence>
<dbReference type="EMBL" id="QPIX01000008">
    <property type="protein sequence ID" value="RCW22598.1"/>
    <property type="molecule type" value="Genomic_DNA"/>
</dbReference>
<feature type="domain" description="FAD dependent oxidoreductase" evidence="3">
    <location>
        <begin position="14"/>
        <end position="354"/>
    </location>
</feature>